<dbReference type="InterPro" id="IPR025349">
    <property type="entry name" value="DUF4253"/>
</dbReference>
<dbReference type="Pfam" id="PF14062">
    <property type="entry name" value="DUF4253"/>
    <property type="match status" value="1"/>
</dbReference>
<feature type="domain" description="DUF4253" evidence="1">
    <location>
        <begin position="31"/>
        <end position="135"/>
    </location>
</feature>
<name>A0A4Y8SDX0_9SPHI</name>
<evidence type="ECO:0000313" key="3">
    <source>
        <dbReference type="Proteomes" id="UP000297540"/>
    </source>
</evidence>
<evidence type="ECO:0000313" key="2">
    <source>
        <dbReference type="EMBL" id="TFF36767.1"/>
    </source>
</evidence>
<proteinExistence type="predicted"/>
<evidence type="ECO:0000259" key="1">
    <source>
        <dbReference type="Pfam" id="PF14062"/>
    </source>
</evidence>
<accession>A0A4Y8SDX0</accession>
<sequence>MVFNLKDGFKKKGYTIFLLESNFNIGNKPDRVGVLKTTDKYSVLQQIGTDGINYNITNDSLITIIKRFDKQYSLELIGASGDWCEFLIHKEPKNWLTFAKEIYKVCPDVVDQGTETVEALAGEMKKTKRLYFWWD</sequence>
<organism evidence="2 3">
    <name type="scientific">Mucilaginibacter psychrotolerans</name>
    <dbReference type="NCBI Taxonomy" id="1524096"/>
    <lineage>
        <taxon>Bacteria</taxon>
        <taxon>Pseudomonadati</taxon>
        <taxon>Bacteroidota</taxon>
        <taxon>Sphingobacteriia</taxon>
        <taxon>Sphingobacteriales</taxon>
        <taxon>Sphingobacteriaceae</taxon>
        <taxon>Mucilaginibacter</taxon>
    </lineage>
</organism>
<keyword evidence="3" id="KW-1185">Reference proteome</keyword>
<dbReference type="AlphaFoldDB" id="A0A4Y8SDX0"/>
<dbReference type="Proteomes" id="UP000297540">
    <property type="component" value="Unassembled WGS sequence"/>
</dbReference>
<dbReference type="EMBL" id="SOZE01000014">
    <property type="protein sequence ID" value="TFF36767.1"/>
    <property type="molecule type" value="Genomic_DNA"/>
</dbReference>
<gene>
    <name evidence="2" type="ORF">E2R66_15090</name>
</gene>
<comment type="caution">
    <text evidence="2">The sequence shown here is derived from an EMBL/GenBank/DDBJ whole genome shotgun (WGS) entry which is preliminary data.</text>
</comment>
<protein>
    <submittedName>
        <fullName evidence="2">DUF4253 domain-containing protein</fullName>
    </submittedName>
</protein>
<reference evidence="2 3" key="1">
    <citation type="journal article" date="2017" name="Int. J. Syst. Evol. Microbiol.">
        <title>Mucilaginibacterpsychrotolerans sp. nov., isolated from peatlands.</title>
        <authorList>
            <person name="Deng Y."/>
            <person name="Shen L."/>
            <person name="Xu B."/>
            <person name="Liu Y."/>
            <person name="Gu Z."/>
            <person name="Liu H."/>
            <person name="Zhou Y."/>
        </authorList>
    </citation>
    <scope>NUCLEOTIDE SEQUENCE [LARGE SCALE GENOMIC DNA]</scope>
    <source>
        <strain evidence="2 3">NH7-4</strain>
    </source>
</reference>